<comment type="caution">
    <text evidence="2">The sequence shown here is derived from an EMBL/GenBank/DDBJ whole genome shotgun (WGS) entry which is preliminary data.</text>
</comment>
<keyword evidence="3" id="KW-1185">Reference proteome</keyword>
<evidence type="ECO:0000313" key="3">
    <source>
        <dbReference type="Proteomes" id="UP001295794"/>
    </source>
</evidence>
<dbReference type="AlphaFoldDB" id="A0AAD2HAB9"/>
<feature type="compositionally biased region" description="Polar residues" evidence="1">
    <location>
        <begin position="29"/>
        <end position="79"/>
    </location>
</feature>
<dbReference type="Proteomes" id="UP001295794">
    <property type="component" value="Unassembled WGS sequence"/>
</dbReference>
<gene>
    <name evidence="2" type="ORF">MYCIT1_LOCUS15956</name>
</gene>
<dbReference type="EMBL" id="CAVNYO010000169">
    <property type="protein sequence ID" value="CAK5271069.1"/>
    <property type="molecule type" value="Genomic_DNA"/>
</dbReference>
<feature type="non-terminal residue" evidence="2">
    <location>
        <position position="1"/>
    </location>
</feature>
<accession>A0AAD2HAB9</accession>
<evidence type="ECO:0000313" key="2">
    <source>
        <dbReference type="EMBL" id="CAK5271069.1"/>
    </source>
</evidence>
<name>A0AAD2HAB9_9AGAR</name>
<organism evidence="2 3">
    <name type="scientific">Mycena citricolor</name>
    <dbReference type="NCBI Taxonomy" id="2018698"/>
    <lineage>
        <taxon>Eukaryota</taxon>
        <taxon>Fungi</taxon>
        <taxon>Dikarya</taxon>
        <taxon>Basidiomycota</taxon>
        <taxon>Agaricomycotina</taxon>
        <taxon>Agaricomycetes</taxon>
        <taxon>Agaricomycetidae</taxon>
        <taxon>Agaricales</taxon>
        <taxon>Marasmiineae</taxon>
        <taxon>Mycenaceae</taxon>
        <taxon>Mycena</taxon>
    </lineage>
</organism>
<reference evidence="2" key="1">
    <citation type="submission" date="2023-11" db="EMBL/GenBank/DDBJ databases">
        <authorList>
            <person name="De Vega J J."/>
            <person name="De Vega J J."/>
        </authorList>
    </citation>
    <scope>NUCLEOTIDE SEQUENCE</scope>
</reference>
<sequence>PGKPVFPRVEPEDLRSIPHTIHYVAGPTTEESASSSHISGQNQSFQHPSEVSSLSSWRPSPQNYPSFSTTTDLAQEQAQSQAAYWNRNLQSPYAQYQLPWNAQHQHPPYQYPSPGSAGLNQYSATSFHPGFIPGSQASFQWPPFDPPQQAEALNVQPDYSSEQTLPNYQAPFIPGPSVSPPLWDSQAGRHYILSASGQKQWLSY</sequence>
<protein>
    <submittedName>
        <fullName evidence="2">Uncharacterized protein</fullName>
    </submittedName>
</protein>
<evidence type="ECO:0000256" key="1">
    <source>
        <dbReference type="SAM" id="MobiDB-lite"/>
    </source>
</evidence>
<feature type="region of interest" description="Disordered" evidence="1">
    <location>
        <begin position="25"/>
        <end position="79"/>
    </location>
</feature>
<proteinExistence type="predicted"/>